<evidence type="ECO:0000259" key="1">
    <source>
        <dbReference type="PROSITE" id="PS51186"/>
    </source>
</evidence>
<dbReference type="eggNOG" id="COG0456">
    <property type="taxonomic scope" value="Bacteria"/>
</dbReference>
<dbReference type="PANTHER" id="PTHR43233:SF1">
    <property type="entry name" value="FAMILY N-ACETYLTRANSFERASE, PUTATIVE (AFU_ORTHOLOGUE AFUA_6G03350)-RELATED"/>
    <property type="match status" value="1"/>
</dbReference>
<dbReference type="InterPro" id="IPR016181">
    <property type="entry name" value="Acyl_CoA_acyltransferase"/>
</dbReference>
<dbReference type="CDD" id="cd04301">
    <property type="entry name" value="NAT_SF"/>
    <property type="match status" value="1"/>
</dbReference>
<keyword evidence="2" id="KW-0808">Transferase</keyword>
<evidence type="ECO:0000313" key="3">
    <source>
        <dbReference type="Proteomes" id="UP000000851"/>
    </source>
</evidence>
<dbReference type="Proteomes" id="UP000000851">
    <property type="component" value="Chromosome"/>
</dbReference>
<dbReference type="SUPFAM" id="SSF55729">
    <property type="entry name" value="Acyl-CoA N-acyltransferases (Nat)"/>
    <property type="match status" value="1"/>
</dbReference>
<dbReference type="HOGENOM" id="CLU_086503_2_1_11"/>
<dbReference type="PANTHER" id="PTHR43233">
    <property type="entry name" value="FAMILY N-ACETYLTRANSFERASE, PUTATIVE (AFU_ORTHOLOGUE AFUA_6G03350)-RELATED"/>
    <property type="match status" value="1"/>
</dbReference>
<dbReference type="PROSITE" id="PS51186">
    <property type="entry name" value="GNAT"/>
    <property type="match status" value="1"/>
</dbReference>
<dbReference type="Gene3D" id="3.40.630.30">
    <property type="match status" value="1"/>
</dbReference>
<feature type="domain" description="N-acetyltransferase" evidence="1">
    <location>
        <begin position="9"/>
        <end position="148"/>
    </location>
</feature>
<evidence type="ECO:0000313" key="2">
    <source>
        <dbReference type="EMBL" id="ACU70701.1"/>
    </source>
</evidence>
<organism evidence="2 3">
    <name type="scientific">Catenulispora acidiphila (strain DSM 44928 / JCM 14897 / NBRC 102108 / NRRL B-24433 / ID139908)</name>
    <dbReference type="NCBI Taxonomy" id="479433"/>
    <lineage>
        <taxon>Bacteria</taxon>
        <taxon>Bacillati</taxon>
        <taxon>Actinomycetota</taxon>
        <taxon>Actinomycetes</taxon>
        <taxon>Catenulisporales</taxon>
        <taxon>Catenulisporaceae</taxon>
        <taxon>Catenulispora</taxon>
    </lineage>
</organism>
<dbReference type="InParanoid" id="C7QCZ1"/>
<accession>C7QCZ1</accession>
<dbReference type="STRING" id="479433.Caci_1780"/>
<sequence>MEVTREDGLFISDDPALVDAAKVYRWIAEESWWGAGRPREAVERSLAGSHVYGVYADRETMIGLTRVITDYATFAYFCDVYVDEAYRGKGVGPWLSQEIVADLKAIGINRFLLATKDKHSTYAKAGFYPVARPQSWMEIDERATKPGPVTAQG</sequence>
<reference evidence="2 3" key="1">
    <citation type="journal article" date="2009" name="Stand. Genomic Sci.">
        <title>Complete genome sequence of Catenulispora acidiphila type strain (ID 139908).</title>
        <authorList>
            <person name="Copeland A."/>
            <person name="Lapidus A."/>
            <person name="Glavina Del Rio T."/>
            <person name="Nolan M."/>
            <person name="Lucas S."/>
            <person name="Chen F."/>
            <person name="Tice H."/>
            <person name="Cheng J.F."/>
            <person name="Bruce D."/>
            <person name="Goodwin L."/>
            <person name="Pitluck S."/>
            <person name="Mikhailova N."/>
            <person name="Pati A."/>
            <person name="Ivanova N."/>
            <person name="Mavromatis K."/>
            <person name="Chen A."/>
            <person name="Palaniappan K."/>
            <person name="Chain P."/>
            <person name="Land M."/>
            <person name="Hauser L."/>
            <person name="Chang Y.J."/>
            <person name="Jeffries C.D."/>
            <person name="Chertkov O."/>
            <person name="Brettin T."/>
            <person name="Detter J.C."/>
            <person name="Han C."/>
            <person name="Ali Z."/>
            <person name="Tindall B.J."/>
            <person name="Goker M."/>
            <person name="Bristow J."/>
            <person name="Eisen J.A."/>
            <person name="Markowitz V."/>
            <person name="Hugenholtz P."/>
            <person name="Kyrpides N.C."/>
            <person name="Klenk H.P."/>
        </authorList>
    </citation>
    <scope>NUCLEOTIDE SEQUENCE [LARGE SCALE GENOMIC DNA]</scope>
    <source>
        <strain evidence="3">DSM 44928 / JCM 14897 / NBRC 102108 / NRRL B-24433 / ID139908</strain>
    </source>
</reference>
<proteinExistence type="predicted"/>
<dbReference type="RefSeq" id="WP_012785995.1">
    <property type="nucleotide sequence ID" value="NC_013131.1"/>
</dbReference>
<dbReference type="InterPro" id="IPR000182">
    <property type="entry name" value="GNAT_dom"/>
</dbReference>
<dbReference type="KEGG" id="cai:Caci_1780"/>
<dbReference type="AlphaFoldDB" id="C7QCZ1"/>
<dbReference type="GO" id="GO:0016747">
    <property type="term" value="F:acyltransferase activity, transferring groups other than amino-acyl groups"/>
    <property type="evidence" value="ECO:0007669"/>
    <property type="project" value="InterPro"/>
</dbReference>
<protein>
    <submittedName>
        <fullName evidence="2">GCN5-related N-acetyltransferase</fullName>
    </submittedName>
</protein>
<keyword evidence="3" id="KW-1185">Reference proteome</keyword>
<dbReference type="OrthoDB" id="3216107at2"/>
<dbReference type="InterPro" id="IPR053144">
    <property type="entry name" value="Acetyltransferase_Butenolide"/>
</dbReference>
<gene>
    <name evidence="2" type="ordered locus">Caci_1780</name>
</gene>
<dbReference type="EMBL" id="CP001700">
    <property type="protein sequence ID" value="ACU70701.1"/>
    <property type="molecule type" value="Genomic_DNA"/>
</dbReference>
<name>C7QCZ1_CATAD</name>
<dbReference type="Pfam" id="PF00583">
    <property type="entry name" value="Acetyltransf_1"/>
    <property type="match status" value="1"/>
</dbReference>